<evidence type="ECO:0000313" key="2">
    <source>
        <dbReference type="EMBL" id="WIW96119.1"/>
    </source>
</evidence>
<proteinExistence type="predicted"/>
<reference evidence="2 3" key="1">
    <citation type="submission" date="2023-06" db="EMBL/GenBank/DDBJ databases">
        <title>Altererythrobacter rubellus NBRC 112769 genome.</title>
        <authorList>
            <person name="Zhang K."/>
        </authorList>
    </citation>
    <scope>NUCLEOTIDE SEQUENCE [LARGE SCALE GENOMIC DNA]</scope>
    <source>
        <strain evidence="2 3">NBRC 112769</strain>
    </source>
</reference>
<evidence type="ECO:0000313" key="3">
    <source>
        <dbReference type="Proteomes" id="UP001231445"/>
    </source>
</evidence>
<sequence length="112" mass="12233">MSKSIFQSPKKALMMVGATMFGAVILVGSEDREGALVHAAASVENNAAKASARQEFNANPQPMRQVQRSSEVIEIDGWAEDTDLIDDTSGFDPTPDEFDPADGDEYYLEDEF</sequence>
<keyword evidence="3" id="KW-1185">Reference proteome</keyword>
<name>A0A9Y2B966_9SPHN</name>
<dbReference type="Proteomes" id="UP001231445">
    <property type="component" value="Chromosome"/>
</dbReference>
<dbReference type="RefSeq" id="WP_285976429.1">
    <property type="nucleotide sequence ID" value="NZ_CP127221.1"/>
</dbReference>
<accession>A0A9Y2B966</accession>
<feature type="region of interest" description="Disordered" evidence="1">
    <location>
        <begin position="83"/>
        <end position="103"/>
    </location>
</feature>
<dbReference type="AlphaFoldDB" id="A0A9Y2B966"/>
<evidence type="ECO:0000256" key="1">
    <source>
        <dbReference type="SAM" id="MobiDB-lite"/>
    </source>
</evidence>
<dbReference type="KEGG" id="arue:QQX03_03140"/>
<protein>
    <submittedName>
        <fullName evidence="2">Uncharacterized protein</fullName>
    </submittedName>
</protein>
<gene>
    <name evidence="2" type="ORF">QQX03_03140</name>
</gene>
<feature type="compositionally biased region" description="Acidic residues" evidence="1">
    <location>
        <begin position="94"/>
        <end position="103"/>
    </location>
</feature>
<organism evidence="2 3">
    <name type="scientific">Altererythrobacter rubellus</name>
    <dbReference type="NCBI Taxonomy" id="2173831"/>
    <lineage>
        <taxon>Bacteria</taxon>
        <taxon>Pseudomonadati</taxon>
        <taxon>Pseudomonadota</taxon>
        <taxon>Alphaproteobacteria</taxon>
        <taxon>Sphingomonadales</taxon>
        <taxon>Erythrobacteraceae</taxon>
        <taxon>Altererythrobacter</taxon>
    </lineage>
</organism>
<dbReference type="EMBL" id="CP127221">
    <property type="protein sequence ID" value="WIW96119.1"/>
    <property type="molecule type" value="Genomic_DNA"/>
</dbReference>